<evidence type="ECO:0000259" key="6">
    <source>
        <dbReference type="Pfam" id="PF01743"/>
    </source>
</evidence>
<dbReference type="Pfam" id="PF01743">
    <property type="entry name" value="PolyA_pol"/>
    <property type="match status" value="1"/>
</dbReference>
<organism evidence="8 9">
    <name type="scientific">Brassica napus</name>
    <name type="common">Rape</name>
    <dbReference type="NCBI Taxonomy" id="3708"/>
    <lineage>
        <taxon>Eukaryota</taxon>
        <taxon>Viridiplantae</taxon>
        <taxon>Streptophyta</taxon>
        <taxon>Embryophyta</taxon>
        <taxon>Tracheophyta</taxon>
        <taxon>Spermatophyta</taxon>
        <taxon>Magnoliopsida</taxon>
        <taxon>eudicotyledons</taxon>
        <taxon>Gunneridae</taxon>
        <taxon>Pentapetalae</taxon>
        <taxon>rosids</taxon>
        <taxon>malvids</taxon>
        <taxon>Brassicales</taxon>
        <taxon>Brassicaceae</taxon>
        <taxon>Brassiceae</taxon>
        <taxon>Brassica</taxon>
    </lineage>
</organism>
<dbReference type="GO" id="GO:0000166">
    <property type="term" value="F:nucleotide binding"/>
    <property type="evidence" value="ECO:0007669"/>
    <property type="project" value="UniProtKB-KW"/>
</dbReference>
<dbReference type="Gene3D" id="3.30.460.10">
    <property type="entry name" value="Beta Polymerase, domain 2"/>
    <property type="match status" value="1"/>
</dbReference>
<accession>A0A078I7F6</accession>
<keyword evidence="4 5" id="KW-0694">RNA-binding</keyword>
<evidence type="ECO:0000256" key="4">
    <source>
        <dbReference type="ARBA" id="ARBA00022884"/>
    </source>
</evidence>
<dbReference type="PaxDb" id="3708-A0A078I7F6"/>
<keyword evidence="9" id="KW-1185">Reference proteome</keyword>
<gene>
    <name evidence="8" type="primary">BnaA08g02170D</name>
    <name evidence="8" type="ORF">GSBRNA2T00081322001</name>
</gene>
<dbReference type="EMBL" id="LK032612">
    <property type="protein sequence ID" value="CDY45058.1"/>
    <property type="molecule type" value="Genomic_DNA"/>
</dbReference>
<feature type="domain" description="tRNA nucleotidyltransferase/poly(A) polymerase RNA and SrmB- binding" evidence="7">
    <location>
        <begin position="204"/>
        <end position="263"/>
    </location>
</feature>
<dbReference type="GO" id="GO:0001680">
    <property type="term" value="P:tRNA 3'-terminal CCA addition"/>
    <property type="evidence" value="ECO:0000318"/>
    <property type="project" value="GO_Central"/>
</dbReference>
<dbReference type="GO" id="GO:0052927">
    <property type="term" value="F:CC tRNA cytidylyltransferase activity"/>
    <property type="evidence" value="ECO:0000318"/>
    <property type="project" value="GO_Central"/>
</dbReference>
<reference evidence="8 9" key="1">
    <citation type="journal article" date="2014" name="Science">
        <title>Plant genetics. Early allopolyploid evolution in the post-Neolithic Brassica napus oilseed genome.</title>
        <authorList>
            <person name="Chalhoub B."/>
            <person name="Denoeud F."/>
            <person name="Liu S."/>
            <person name="Parkin I.A."/>
            <person name="Tang H."/>
            <person name="Wang X."/>
            <person name="Chiquet J."/>
            <person name="Belcram H."/>
            <person name="Tong C."/>
            <person name="Samans B."/>
            <person name="Correa M."/>
            <person name="Da Silva C."/>
            <person name="Just J."/>
            <person name="Falentin C."/>
            <person name="Koh C.S."/>
            <person name="Le Clainche I."/>
            <person name="Bernard M."/>
            <person name="Bento P."/>
            <person name="Noel B."/>
            <person name="Labadie K."/>
            <person name="Alberti A."/>
            <person name="Charles M."/>
            <person name="Arnaud D."/>
            <person name="Guo H."/>
            <person name="Daviaud C."/>
            <person name="Alamery S."/>
            <person name="Jabbari K."/>
            <person name="Zhao M."/>
            <person name="Edger P.P."/>
            <person name="Chelaifa H."/>
            <person name="Tack D."/>
            <person name="Lassalle G."/>
            <person name="Mestiri I."/>
            <person name="Schnel N."/>
            <person name="Le Paslier M.C."/>
            <person name="Fan G."/>
            <person name="Renault V."/>
            <person name="Bayer P.E."/>
            <person name="Golicz A.A."/>
            <person name="Manoli S."/>
            <person name="Lee T.H."/>
            <person name="Thi V.H."/>
            <person name="Chalabi S."/>
            <person name="Hu Q."/>
            <person name="Fan C."/>
            <person name="Tollenaere R."/>
            <person name="Lu Y."/>
            <person name="Battail C."/>
            <person name="Shen J."/>
            <person name="Sidebottom C.H."/>
            <person name="Wang X."/>
            <person name="Canaguier A."/>
            <person name="Chauveau A."/>
            <person name="Berard A."/>
            <person name="Deniot G."/>
            <person name="Guan M."/>
            <person name="Liu Z."/>
            <person name="Sun F."/>
            <person name="Lim Y.P."/>
            <person name="Lyons E."/>
            <person name="Town C.D."/>
            <person name="Bancroft I."/>
            <person name="Wang X."/>
            <person name="Meng J."/>
            <person name="Ma J."/>
            <person name="Pires J.C."/>
            <person name="King G.J."/>
            <person name="Brunel D."/>
            <person name="Delourme R."/>
            <person name="Renard M."/>
            <person name="Aury J.M."/>
            <person name="Adams K.L."/>
            <person name="Batley J."/>
            <person name="Snowdon R.J."/>
            <person name="Tost J."/>
            <person name="Edwards D."/>
            <person name="Zhou Y."/>
            <person name="Hua W."/>
            <person name="Sharpe A.G."/>
            <person name="Paterson A.H."/>
            <person name="Guan C."/>
            <person name="Wincker P."/>
        </authorList>
    </citation>
    <scope>NUCLEOTIDE SEQUENCE [LARGE SCALE GENOMIC DNA]</scope>
    <source>
        <strain evidence="9">cv. Darmor-bzh</strain>
    </source>
</reference>
<feature type="domain" description="Poly A polymerase head" evidence="6">
    <location>
        <begin position="36"/>
        <end position="176"/>
    </location>
</feature>
<dbReference type="GO" id="GO:0052929">
    <property type="term" value="F:ATP:3'-cytidine-cytidine-tRNA adenylyltransferase activity"/>
    <property type="evidence" value="ECO:0000318"/>
    <property type="project" value="GO_Central"/>
</dbReference>
<dbReference type="PANTHER" id="PTHR13734">
    <property type="entry name" value="TRNA-NUCLEOTIDYLTRANSFERASE"/>
    <property type="match status" value="1"/>
</dbReference>
<keyword evidence="3" id="KW-0547">Nucleotide-binding</keyword>
<dbReference type="CDD" id="cd05398">
    <property type="entry name" value="NT_ClassII-CCAase"/>
    <property type="match status" value="1"/>
</dbReference>
<dbReference type="OMA" id="CEEREWL"/>
<protein>
    <submittedName>
        <fullName evidence="8">BnaA08g02170D protein</fullName>
    </submittedName>
</protein>
<dbReference type="OrthoDB" id="445712at2759"/>
<dbReference type="Proteomes" id="UP000028999">
    <property type="component" value="Unassembled WGS sequence"/>
</dbReference>
<evidence type="ECO:0000313" key="9">
    <source>
        <dbReference type="Proteomes" id="UP000028999"/>
    </source>
</evidence>
<name>A0A078I7F6_BRANA</name>
<sequence>MTNVELRERIHVTENEREVFDLLLRAVGSFSPETKLRVAGGWVRDKLLGKESNDIDLAIEKMLARKFFYKLNYYLRSQGEDKVQGHVIKSKPTNDNRRPVETVKMHIYNHSIDLVHLRSETHEGNSRNPVKVGFATPEKDAYRRDLTINSLFYNLHTGLVEDYTGRGIVDLKSRRIATPLPARVSLLDDPLRVLRAIRFGARFGFTLDEELKEAASSEELQVALAVKISKERIGNEIDLMISGNDPVQAVTYLSDLKLFELVFALPSSSEPAPSENCSSLCLAYLEAMWNLIRTPGLGNFSGEQRRHALYAALFLPFRKMVYKDTKGKLVPVVNYIFKVSMKRKSKDAETVVNIHRATGRFLSLILHLQLKKNDVSQVDKREWGTDVFEHLELISRNDPELPATSKTRVLAGFLLRDIKDLWRLALLVSLLLCTDDDMNLGFQVDKKREVYLTIQGTIIREMGLDTIWDLKPLVGGSDIVKALQLRDNRGPIIREWQHILLTWQLAYPKGMPLRQEWVKRRKVA</sequence>
<dbReference type="Pfam" id="PF12627">
    <property type="entry name" value="PolyA_pol_RNAbd"/>
    <property type="match status" value="1"/>
</dbReference>
<dbReference type="GO" id="GO:0003723">
    <property type="term" value="F:RNA binding"/>
    <property type="evidence" value="ECO:0007669"/>
    <property type="project" value="UniProtKB-KW"/>
</dbReference>
<evidence type="ECO:0000256" key="3">
    <source>
        <dbReference type="ARBA" id="ARBA00022741"/>
    </source>
</evidence>
<comment type="similarity">
    <text evidence="1 5">Belongs to the tRNA nucleotidyltransferase/poly(A) polymerase family.</text>
</comment>
<dbReference type="Gramene" id="CDY45058">
    <property type="protein sequence ID" value="CDY45058"/>
    <property type="gene ID" value="GSBRNA2T00081322001"/>
</dbReference>
<dbReference type="AlphaFoldDB" id="A0A078I7F6"/>
<evidence type="ECO:0000256" key="5">
    <source>
        <dbReference type="RuleBase" id="RU003953"/>
    </source>
</evidence>
<dbReference type="Gene3D" id="1.10.3090.10">
    <property type="entry name" value="cca-adding enzyme, domain 2"/>
    <property type="match status" value="1"/>
</dbReference>
<dbReference type="KEGG" id="bna:106443893"/>
<evidence type="ECO:0000313" key="8">
    <source>
        <dbReference type="EMBL" id="CDY45058.1"/>
    </source>
</evidence>
<dbReference type="PANTHER" id="PTHR13734:SF6">
    <property type="entry name" value="GENOME ASSEMBLY, CHROMOSOME: A08"/>
    <property type="match status" value="1"/>
</dbReference>
<dbReference type="InterPro" id="IPR043519">
    <property type="entry name" value="NT_sf"/>
</dbReference>
<dbReference type="STRING" id="3708.A0A078I7F6"/>
<dbReference type="SUPFAM" id="SSF81891">
    <property type="entry name" value="Poly A polymerase C-terminal region-like"/>
    <property type="match status" value="1"/>
</dbReference>
<proteinExistence type="inferred from homology"/>
<dbReference type="SUPFAM" id="SSF81301">
    <property type="entry name" value="Nucleotidyltransferase"/>
    <property type="match status" value="1"/>
</dbReference>
<dbReference type="InterPro" id="IPR002646">
    <property type="entry name" value="PolA_pol_head_dom"/>
</dbReference>
<evidence type="ECO:0000256" key="1">
    <source>
        <dbReference type="ARBA" id="ARBA00007265"/>
    </source>
</evidence>
<dbReference type="InterPro" id="IPR032828">
    <property type="entry name" value="PolyA_RNA-bd"/>
</dbReference>
<evidence type="ECO:0000259" key="7">
    <source>
        <dbReference type="Pfam" id="PF12627"/>
    </source>
</evidence>
<evidence type="ECO:0000256" key="2">
    <source>
        <dbReference type="ARBA" id="ARBA00022679"/>
    </source>
</evidence>
<keyword evidence="2 5" id="KW-0808">Transferase</keyword>